<dbReference type="KEGG" id="mars:A8C75_04010"/>
<dbReference type="InterPro" id="IPR013974">
    <property type="entry name" value="SAF"/>
</dbReference>
<dbReference type="STRING" id="1821621.A8C75_04010"/>
<keyword evidence="4" id="KW-0732">Signal</keyword>
<name>A0A1A9EVQ6_9GAMM</name>
<dbReference type="EMBL" id="CP015839">
    <property type="protein sequence ID" value="ANG61721.1"/>
    <property type="molecule type" value="Genomic_DNA"/>
</dbReference>
<gene>
    <name evidence="8" type="ORF">A8C75_04010</name>
</gene>
<keyword evidence="8" id="KW-0969">Cilium</keyword>
<evidence type="ECO:0000256" key="3">
    <source>
        <dbReference type="ARBA" id="ARBA00014754"/>
    </source>
</evidence>
<evidence type="ECO:0000256" key="1">
    <source>
        <dbReference type="ARBA" id="ARBA00004418"/>
    </source>
</evidence>
<accession>A0A1A9EVQ6</accession>
<keyword evidence="5" id="KW-0574">Periplasm</keyword>
<sequence length="304" mass="33092">MPKPKTPVTAGFAYFCGSLGGNLLPLNTGRRQSGNPRLPLRFTAQDRPDIIDGRCSIYLQRPLCPFTQEIPVTRLSLSALALCASLLLSTMTQADTSAAAVENSARDYLTELYRQQNPDAQIDVHINPVSTRLRLPDCASPLTVEVPRGSGSRITTRVACDGPQHWALFVTAKVGILHQVIITRRPVGRGEVLGNNDIESRLLDISDETRGYYLAPEDVIGRSASRHLPNASILNAGMLTNSTLIERGDSVIIEVRTGAMHLRAQGTALEDGEDGAQIRVRNDRSGQEIKARVVARGLVRPLAR</sequence>
<comment type="similarity">
    <text evidence="2">Belongs to the FlgA family.</text>
</comment>
<dbReference type="Gene3D" id="2.30.30.760">
    <property type="match status" value="1"/>
</dbReference>
<evidence type="ECO:0000256" key="6">
    <source>
        <dbReference type="ARBA" id="ARBA00025643"/>
    </source>
</evidence>
<dbReference type="Gene3D" id="3.90.1210.10">
    <property type="entry name" value="Antifreeze-like/N-acetylneuraminic acid synthase C-terminal domain"/>
    <property type="match status" value="1"/>
</dbReference>
<dbReference type="InterPro" id="IPR017585">
    <property type="entry name" value="SAF_FlgA"/>
</dbReference>
<dbReference type="InterPro" id="IPR041231">
    <property type="entry name" value="FlgA_N"/>
</dbReference>
<dbReference type="InterPro" id="IPR039246">
    <property type="entry name" value="Flagellar_FlgA"/>
</dbReference>
<dbReference type="OrthoDB" id="1669037at2"/>
<proteinExistence type="inferred from homology"/>
<reference evidence="8 9" key="2">
    <citation type="journal article" date="2018" name="Int. J. Syst. Evol. Microbiol.">
        <title>Marinobacterium aestuarii sp. nov., a benzene-degrading marine bacterium isolated from estuary sediment.</title>
        <authorList>
            <person name="Bae S.S."/>
            <person name="Jung J."/>
            <person name="Chung D."/>
            <person name="Baek K."/>
        </authorList>
    </citation>
    <scope>NUCLEOTIDE SEQUENCE [LARGE SCALE GENOMIC DNA]</scope>
    <source>
        <strain evidence="8 9">ST58-10</strain>
    </source>
</reference>
<dbReference type="CDD" id="cd11614">
    <property type="entry name" value="SAF_CpaB_FlgA_like"/>
    <property type="match status" value="1"/>
</dbReference>
<evidence type="ECO:0000313" key="8">
    <source>
        <dbReference type="EMBL" id="ANG61721.1"/>
    </source>
</evidence>
<organism evidence="8 9">
    <name type="scientific">Marinobacterium aestuarii</name>
    <dbReference type="NCBI Taxonomy" id="1821621"/>
    <lineage>
        <taxon>Bacteria</taxon>
        <taxon>Pseudomonadati</taxon>
        <taxon>Pseudomonadota</taxon>
        <taxon>Gammaproteobacteria</taxon>
        <taxon>Oceanospirillales</taxon>
        <taxon>Oceanospirillaceae</taxon>
        <taxon>Marinobacterium</taxon>
    </lineage>
</organism>
<dbReference type="SMART" id="SM00858">
    <property type="entry name" value="SAF"/>
    <property type="match status" value="1"/>
</dbReference>
<dbReference type="PANTHER" id="PTHR36307">
    <property type="entry name" value="FLAGELLA BASAL BODY P-RING FORMATION PROTEIN FLGA"/>
    <property type="match status" value="1"/>
</dbReference>
<keyword evidence="9" id="KW-1185">Reference proteome</keyword>
<feature type="domain" description="SAF" evidence="7">
    <location>
        <begin position="178"/>
        <end position="240"/>
    </location>
</feature>
<reference evidence="9" key="1">
    <citation type="submission" date="2016-05" db="EMBL/GenBank/DDBJ databases">
        <authorList>
            <person name="Baek K."/>
            <person name="Yang S.-J."/>
        </authorList>
    </citation>
    <scope>NUCLEOTIDE SEQUENCE [LARGE SCALE GENOMIC DNA]</scope>
    <source>
        <strain evidence="9">ST58-10</strain>
    </source>
</reference>
<dbReference type="GO" id="GO:0042597">
    <property type="term" value="C:periplasmic space"/>
    <property type="evidence" value="ECO:0007669"/>
    <property type="project" value="UniProtKB-SubCell"/>
</dbReference>
<evidence type="ECO:0000313" key="9">
    <source>
        <dbReference type="Proteomes" id="UP000078070"/>
    </source>
</evidence>
<evidence type="ECO:0000259" key="7">
    <source>
        <dbReference type="SMART" id="SM00858"/>
    </source>
</evidence>
<dbReference type="PANTHER" id="PTHR36307:SF1">
    <property type="entry name" value="FLAGELLA BASAL BODY P-RING FORMATION PROTEIN FLGA"/>
    <property type="match status" value="1"/>
</dbReference>
<dbReference type="Pfam" id="PF17656">
    <property type="entry name" value="ChapFlgA_N"/>
    <property type="match status" value="1"/>
</dbReference>
<comment type="subcellular location">
    <subcellularLocation>
        <location evidence="1">Periplasm</location>
    </subcellularLocation>
</comment>
<dbReference type="GO" id="GO:0044780">
    <property type="term" value="P:bacterial-type flagellum assembly"/>
    <property type="evidence" value="ECO:0007669"/>
    <property type="project" value="InterPro"/>
</dbReference>
<evidence type="ECO:0000256" key="5">
    <source>
        <dbReference type="ARBA" id="ARBA00022764"/>
    </source>
</evidence>
<dbReference type="Proteomes" id="UP000078070">
    <property type="component" value="Chromosome"/>
</dbReference>
<dbReference type="NCBIfam" id="TIGR03170">
    <property type="entry name" value="flgA_cterm"/>
    <property type="match status" value="1"/>
</dbReference>
<evidence type="ECO:0000256" key="4">
    <source>
        <dbReference type="ARBA" id="ARBA00022729"/>
    </source>
</evidence>
<dbReference type="Pfam" id="PF13144">
    <property type="entry name" value="ChapFlgA"/>
    <property type="match status" value="1"/>
</dbReference>
<keyword evidence="8" id="KW-0282">Flagellum</keyword>
<protein>
    <recommendedName>
        <fullName evidence="3">Flagella basal body P-ring formation protein FlgA</fullName>
    </recommendedName>
</protein>
<evidence type="ECO:0000256" key="2">
    <source>
        <dbReference type="ARBA" id="ARBA00010474"/>
    </source>
</evidence>
<comment type="function">
    <text evidence="6">Involved in the assembly process of the P-ring formation. It may associate with FlgF on the rod constituting a structure essential for the P-ring assembly or may act as a modulator protein for the P-ring assembly.</text>
</comment>
<dbReference type="AlphaFoldDB" id="A0A1A9EVQ6"/>
<keyword evidence="8" id="KW-0966">Cell projection</keyword>
<dbReference type="RefSeq" id="WP_067378443.1">
    <property type="nucleotide sequence ID" value="NZ_CP015839.1"/>
</dbReference>